<dbReference type="Gene3D" id="3.30.230.10">
    <property type="match status" value="1"/>
</dbReference>
<evidence type="ECO:0000256" key="4">
    <source>
        <dbReference type="ARBA" id="ARBA00022741"/>
    </source>
</evidence>
<dbReference type="EMBL" id="OOIQ01000001">
    <property type="protein sequence ID" value="SPO42400.1"/>
    <property type="molecule type" value="Genomic_DNA"/>
</dbReference>
<comment type="pathway">
    <text evidence="1">Isoprenoid biosynthesis; isopentenyl diphosphate biosynthesis via mevalonate pathway; isopentenyl diphosphate from (R)-mevalonate: step 2/3.</text>
</comment>
<dbReference type="OrthoDB" id="10262935at2759"/>
<dbReference type="GO" id="GO:0019287">
    <property type="term" value="P:isopentenyl diphosphate biosynthetic process, mevalonate pathway"/>
    <property type="evidence" value="ECO:0007669"/>
    <property type="project" value="UniProtKB-UniPathway"/>
</dbReference>
<keyword evidence="9" id="KW-1185">Reference proteome</keyword>
<evidence type="ECO:0000256" key="2">
    <source>
        <dbReference type="ARBA" id="ARBA00012958"/>
    </source>
</evidence>
<keyword evidence="4" id="KW-0547">Nucleotide-binding</keyword>
<comment type="caution">
    <text evidence="8">The sequence shown here is derived from an EMBL/GenBank/DDBJ whole genome shotgun (WGS) entry which is preliminary data.</text>
</comment>
<name>A0A5C3FDQ1_PSEA2</name>
<dbReference type="InterPro" id="IPR006204">
    <property type="entry name" value="GHMP_kinase_N_dom"/>
</dbReference>
<dbReference type="GO" id="GO:0005524">
    <property type="term" value="F:ATP binding"/>
    <property type="evidence" value="ECO:0007669"/>
    <property type="project" value="UniProtKB-KW"/>
</dbReference>
<keyword evidence="5 8" id="KW-0418">Kinase</keyword>
<proteinExistence type="predicted"/>
<dbReference type="InterPro" id="IPR014721">
    <property type="entry name" value="Ribsml_uS5_D2-typ_fold_subgr"/>
</dbReference>
<dbReference type="EC" id="2.7.4.2" evidence="2"/>
<dbReference type="PANTHER" id="PTHR31814">
    <property type="match status" value="1"/>
</dbReference>
<organism evidence="8 9">
    <name type="scientific">Pseudozyma antarctica</name>
    <name type="common">Yeast</name>
    <name type="synonym">Candida antarctica</name>
    <dbReference type="NCBI Taxonomy" id="84753"/>
    <lineage>
        <taxon>Eukaryota</taxon>
        <taxon>Fungi</taxon>
        <taxon>Dikarya</taxon>
        <taxon>Basidiomycota</taxon>
        <taxon>Ustilaginomycotina</taxon>
        <taxon>Ustilaginomycetes</taxon>
        <taxon>Ustilaginales</taxon>
        <taxon>Ustilaginaceae</taxon>
        <taxon>Moesziomyces</taxon>
    </lineage>
</organism>
<evidence type="ECO:0000313" key="8">
    <source>
        <dbReference type="EMBL" id="SPO42400.1"/>
    </source>
</evidence>
<evidence type="ECO:0000256" key="3">
    <source>
        <dbReference type="ARBA" id="ARBA00022679"/>
    </source>
</evidence>
<dbReference type="SUPFAM" id="SSF54211">
    <property type="entry name" value="Ribosomal protein S5 domain 2-like"/>
    <property type="match status" value="1"/>
</dbReference>
<dbReference type="InterPro" id="IPR020568">
    <property type="entry name" value="Ribosomal_Su5_D2-typ_SF"/>
</dbReference>
<evidence type="ECO:0000256" key="1">
    <source>
        <dbReference type="ARBA" id="ARBA00005017"/>
    </source>
</evidence>
<protein>
    <recommendedName>
        <fullName evidence="2">phosphomevalonate kinase</fullName>
        <ecNumber evidence="2">2.7.4.2</ecNumber>
    </recommendedName>
</protein>
<dbReference type="GO" id="GO:0010142">
    <property type="term" value="P:farnesyl diphosphate biosynthetic process, mevalonate pathway"/>
    <property type="evidence" value="ECO:0007669"/>
    <property type="project" value="TreeGrafter"/>
</dbReference>
<keyword evidence="3" id="KW-0808">Transferase</keyword>
<dbReference type="InterPro" id="IPR035102">
    <property type="entry name" value="Phosphomevalonate_kinase"/>
</dbReference>
<dbReference type="Pfam" id="PF00288">
    <property type="entry name" value="GHMP_kinases_N"/>
    <property type="match status" value="1"/>
</dbReference>
<feature type="domain" description="GHMP kinase N-terminal" evidence="7">
    <location>
        <begin position="195"/>
        <end position="262"/>
    </location>
</feature>
<reference evidence="8" key="1">
    <citation type="submission" date="2018-03" db="EMBL/GenBank/DDBJ databases">
        <authorList>
            <person name="Guldener U."/>
        </authorList>
    </citation>
    <scope>NUCLEOTIDE SEQUENCE [LARGE SCALE GENOMIC DNA]</scope>
    <source>
        <strain evidence="8">ATCC34888</strain>
    </source>
</reference>
<gene>
    <name evidence="8" type="ORF">PSANT_00083</name>
</gene>
<dbReference type="AlphaFoldDB" id="A0A5C3FDQ1"/>
<evidence type="ECO:0000259" key="7">
    <source>
        <dbReference type="Pfam" id="PF00288"/>
    </source>
</evidence>
<dbReference type="GO" id="GO:0006696">
    <property type="term" value="P:ergosterol biosynthetic process"/>
    <property type="evidence" value="ECO:0007669"/>
    <property type="project" value="TreeGrafter"/>
</dbReference>
<sequence length="635" mass="68006">MSSHNVRETTVSAPGKVLVAGGYLVLDPAYPGSVISTSSRFYCHARSQTSKSSSDAAKQQSCTVTVHSPQFLDAEWVYRASFVPSTASAQDQPKGHWVLEQTEESRAKAGRNPFVSLALVYTLRLAAEVKGDEELLSLLQRTRSEGIHITVAADNDFYSQRETLNLAPGTAPTVDQLQQLPAFSPQKCRIGDVHKTGLGSSAAMTTSLVACFLLHLQAVIPTDSGSLETEDLALIHNLAQLAHCAAQGKVGSGFDVSAAIWGSQLYRRFEPKVLQACLDEGEKVFAEGEESTEQRDGRLSARTQLLPVLDPYNPLWKASPLSSSGAPEDTSAHSTATEGLVASGQDQVARPASLQLPPSLDLLLADVDAGSNTPSLVSKVLAWRKEKPEWANQLYNVIAASNQNLADSLLRLRILHASDASMYEKQINAAAKQLSTEWDATLKQLPETADESHGDEADASNVDLSVTPRTVLQALVDVRNSLRSIRAGMRELGNRAGVPIEPPEIGALIKKISDEIPGVVGGSIPGAGGFDAFYIIHLESTDSPRSLAQIWHQIHSVNEQDESKLTLGPLLSRADGAKSAPDEGEDGGLDEEVAGPFAVLLKTLKASEHAGHDFGLRLEKVDEVKGLKNAIDTSV</sequence>
<evidence type="ECO:0000256" key="5">
    <source>
        <dbReference type="ARBA" id="ARBA00022777"/>
    </source>
</evidence>
<evidence type="ECO:0000256" key="6">
    <source>
        <dbReference type="ARBA" id="ARBA00022840"/>
    </source>
</evidence>
<evidence type="ECO:0000313" key="9">
    <source>
        <dbReference type="Proteomes" id="UP000325008"/>
    </source>
</evidence>
<dbReference type="PANTHER" id="PTHR31814:SF2">
    <property type="entry name" value="PHOSPHOMEVALONATE KINASE"/>
    <property type="match status" value="1"/>
</dbReference>
<keyword evidence="6" id="KW-0067">ATP-binding</keyword>
<dbReference type="GO" id="GO:0004631">
    <property type="term" value="F:phosphomevalonate kinase activity"/>
    <property type="evidence" value="ECO:0007669"/>
    <property type="project" value="UniProtKB-EC"/>
</dbReference>
<accession>A0A5C3FDQ1</accession>
<dbReference type="GO" id="GO:0005777">
    <property type="term" value="C:peroxisome"/>
    <property type="evidence" value="ECO:0007669"/>
    <property type="project" value="TreeGrafter"/>
</dbReference>
<dbReference type="UniPathway" id="UPA00057">
    <property type="reaction ID" value="UER00099"/>
</dbReference>
<dbReference type="Proteomes" id="UP000325008">
    <property type="component" value="Unassembled WGS sequence"/>
</dbReference>